<dbReference type="InterPro" id="IPR036636">
    <property type="entry name" value="COX7C/Cox8_sf"/>
</dbReference>
<evidence type="ECO:0000256" key="7">
    <source>
        <dbReference type="ARBA" id="ARBA00022946"/>
    </source>
</evidence>
<dbReference type="GO" id="GO:0005743">
    <property type="term" value="C:mitochondrial inner membrane"/>
    <property type="evidence" value="ECO:0007669"/>
    <property type="project" value="UniProtKB-SubCell"/>
</dbReference>
<organism evidence="13 14">
    <name type="scientific">Daphnia galeata</name>
    <dbReference type="NCBI Taxonomy" id="27404"/>
    <lineage>
        <taxon>Eukaryota</taxon>
        <taxon>Metazoa</taxon>
        <taxon>Ecdysozoa</taxon>
        <taxon>Arthropoda</taxon>
        <taxon>Crustacea</taxon>
        <taxon>Branchiopoda</taxon>
        <taxon>Diplostraca</taxon>
        <taxon>Cladocera</taxon>
        <taxon>Anomopoda</taxon>
        <taxon>Daphniidae</taxon>
        <taxon>Daphnia</taxon>
    </lineage>
</organism>
<keyword evidence="9" id="KW-0496">Mitochondrion</keyword>
<accession>A0A8J2RQV5</accession>
<evidence type="ECO:0000256" key="9">
    <source>
        <dbReference type="ARBA" id="ARBA00023128"/>
    </source>
</evidence>
<evidence type="ECO:0000256" key="2">
    <source>
        <dbReference type="ARBA" id="ARBA00004673"/>
    </source>
</evidence>
<dbReference type="FunFam" id="4.10.49.10:FF:000001">
    <property type="entry name" value="Cytochrome c oxidase subunit 7C"/>
    <property type="match status" value="1"/>
</dbReference>
<dbReference type="SUPFAM" id="SSF81427">
    <property type="entry name" value="Mitochondrial cytochrome c oxidase subunit VIIc (aka VIIIa)"/>
    <property type="match status" value="1"/>
</dbReference>
<dbReference type="GO" id="GO:0006123">
    <property type="term" value="P:mitochondrial electron transport, cytochrome c to oxygen"/>
    <property type="evidence" value="ECO:0007669"/>
    <property type="project" value="InterPro"/>
</dbReference>
<comment type="pathway">
    <text evidence="2">Energy metabolism; oxidative phosphorylation.</text>
</comment>
<dbReference type="Gene3D" id="4.10.49.10">
    <property type="entry name" value="Cytochrome c oxidase subunit VIIc"/>
    <property type="match status" value="1"/>
</dbReference>
<evidence type="ECO:0000256" key="6">
    <source>
        <dbReference type="ARBA" id="ARBA00022792"/>
    </source>
</evidence>
<keyword evidence="14" id="KW-1185">Reference proteome</keyword>
<name>A0A8J2RQV5_9CRUS</name>
<comment type="subcellular location">
    <subcellularLocation>
        <location evidence="1">Mitochondrion inner membrane</location>
        <topology evidence="1">Single-pass membrane protein</topology>
    </subcellularLocation>
</comment>
<dbReference type="InterPro" id="IPR004202">
    <property type="entry name" value="COX7C/Cox8"/>
</dbReference>
<gene>
    <name evidence="13" type="ORF">DGAL_LOCUS9382</name>
</gene>
<reference evidence="13" key="1">
    <citation type="submission" date="2021-11" db="EMBL/GenBank/DDBJ databases">
        <authorList>
            <person name="Schell T."/>
        </authorList>
    </citation>
    <scope>NUCLEOTIDE SEQUENCE</scope>
    <source>
        <strain evidence="13">M5</strain>
    </source>
</reference>
<keyword evidence="7" id="KW-0809">Transit peptide</keyword>
<evidence type="ECO:0000256" key="12">
    <source>
        <dbReference type="SAM" id="Phobius"/>
    </source>
</evidence>
<dbReference type="Pfam" id="PF02935">
    <property type="entry name" value="COX7C"/>
    <property type="match status" value="1"/>
</dbReference>
<evidence type="ECO:0000256" key="3">
    <source>
        <dbReference type="ARBA" id="ARBA00010514"/>
    </source>
</evidence>
<dbReference type="PANTHER" id="PTHR13313:SF0">
    <property type="entry name" value="CYTOCHROME C OXIDASE SUBUNIT 7C, MITOCHONDRIAL"/>
    <property type="match status" value="1"/>
</dbReference>
<evidence type="ECO:0000256" key="1">
    <source>
        <dbReference type="ARBA" id="ARBA00004434"/>
    </source>
</evidence>
<dbReference type="Proteomes" id="UP000789390">
    <property type="component" value="Unassembled WGS sequence"/>
</dbReference>
<evidence type="ECO:0000313" key="13">
    <source>
        <dbReference type="EMBL" id="CAH0106231.1"/>
    </source>
</evidence>
<comment type="similarity">
    <text evidence="3">Belongs to the cytochrome c oxidase VIIc family.</text>
</comment>
<dbReference type="PANTHER" id="PTHR13313">
    <property type="entry name" value="CYTOCHROME C OXIDASE SUBUNIT VIIC"/>
    <property type="match status" value="1"/>
</dbReference>
<comment type="caution">
    <text evidence="13">The sequence shown here is derived from an EMBL/GenBank/DDBJ whole genome shotgun (WGS) entry which is preliminary data.</text>
</comment>
<dbReference type="OrthoDB" id="9974841at2759"/>
<dbReference type="UniPathway" id="UPA00705"/>
<evidence type="ECO:0000256" key="8">
    <source>
        <dbReference type="ARBA" id="ARBA00022989"/>
    </source>
</evidence>
<evidence type="ECO:0000256" key="5">
    <source>
        <dbReference type="ARBA" id="ARBA00022692"/>
    </source>
</evidence>
<proteinExistence type="inferred from homology"/>
<evidence type="ECO:0000256" key="10">
    <source>
        <dbReference type="ARBA" id="ARBA00023136"/>
    </source>
</evidence>
<sequence>MSLRNGVMQVRNIMTSAGRQSGIPGGLPASYPYYFSLQSLPFSVKNRYKLTIGFILFFGSGLATPFWLVRHQLLKK</sequence>
<keyword evidence="8 12" id="KW-1133">Transmembrane helix</keyword>
<evidence type="ECO:0000313" key="14">
    <source>
        <dbReference type="Proteomes" id="UP000789390"/>
    </source>
</evidence>
<dbReference type="AlphaFoldDB" id="A0A8J2RQV5"/>
<evidence type="ECO:0000256" key="11">
    <source>
        <dbReference type="ARBA" id="ARBA00031140"/>
    </source>
</evidence>
<keyword evidence="10 12" id="KW-0472">Membrane</keyword>
<dbReference type="EMBL" id="CAKKLH010000223">
    <property type="protein sequence ID" value="CAH0106231.1"/>
    <property type="molecule type" value="Genomic_DNA"/>
</dbReference>
<protein>
    <recommendedName>
        <fullName evidence="4">Cytochrome c oxidase subunit 7C, mitochondrial</fullName>
    </recommendedName>
    <alternativeName>
        <fullName evidence="11">Cytochrome c oxidase polypeptide VIIc</fullName>
    </alternativeName>
</protein>
<keyword evidence="5 12" id="KW-0812">Transmembrane</keyword>
<feature type="transmembrane region" description="Helical" evidence="12">
    <location>
        <begin position="50"/>
        <end position="69"/>
    </location>
</feature>
<keyword evidence="6" id="KW-0999">Mitochondrion inner membrane</keyword>
<evidence type="ECO:0000256" key="4">
    <source>
        <dbReference type="ARBA" id="ARBA00017004"/>
    </source>
</evidence>
<dbReference type="GO" id="GO:0045277">
    <property type="term" value="C:respiratory chain complex IV"/>
    <property type="evidence" value="ECO:0007669"/>
    <property type="project" value="InterPro"/>
</dbReference>